<keyword evidence="2" id="KW-1185">Reference proteome</keyword>
<organism evidence="1 2">
    <name type="scientific">Uliginosibacterium aquaticum</name>
    <dbReference type="NCBI Taxonomy" id="2731212"/>
    <lineage>
        <taxon>Bacteria</taxon>
        <taxon>Pseudomonadati</taxon>
        <taxon>Pseudomonadota</taxon>
        <taxon>Betaproteobacteria</taxon>
        <taxon>Rhodocyclales</taxon>
        <taxon>Zoogloeaceae</taxon>
        <taxon>Uliginosibacterium</taxon>
    </lineage>
</organism>
<comment type="caution">
    <text evidence="1">The sequence shown here is derived from an EMBL/GenBank/DDBJ whole genome shotgun (WGS) entry which is preliminary data.</text>
</comment>
<accession>A0ABX2IIT9</accession>
<sequence length="91" mass="10296">MNQRQSMRKLRKEMLLLQSAQYRAAMRHRLGDATARSLREELTRTAWLDGAGALLGSILPARWGRWLNLALGVVRIAKTVVDRSEKQGPVV</sequence>
<reference evidence="1 2" key="1">
    <citation type="submission" date="2020-06" db="EMBL/GenBank/DDBJ databases">
        <title>Draft genome of Uliginosibacterium sp. IMCC34675.</title>
        <authorList>
            <person name="Song J."/>
        </authorList>
    </citation>
    <scope>NUCLEOTIDE SEQUENCE [LARGE SCALE GENOMIC DNA]</scope>
    <source>
        <strain evidence="1 2">IMCC34675</strain>
    </source>
</reference>
<name>A0ABX2IIT9_9RHOO</name>
<dbReference type="RefSeq" id="WP_101943988.1">
    <property type="nucleotide sequence ID" value="NZ_JABCSC020000005.1"/>
</dbReference>
<dbReference type="EMBL" id="JABCSC020000005">
    <property type="protein sequence ID" value="NSL56699.1"/>
    <property type="molecule type" value="Genomic_DNA"/>
</dbReference>
<proteinExistence type="predicted"/>
<protein>
    <recommendedName>
        <fullName evidence="3">YqjK-like protein</fullName>
    </recommendedName>
</protein>
<evidence type="ECO:0000313" key="2">
    <source>
        <dbReference type="Proteomes" id="UP000778523"/>
    </source>
</evidence>
<evidence type="ECO:0000313" key="1">
    <source>
        <dbReference type="EMBL" id="NSL56699.1"/>
    </source>
</evidence>
<gene>
    <name evidence="1" type="ORF">HJ583_016825</name>
</gene>
<evidence type="ECO:0008006" key="3">
    <source>
        <dbReference type="Google" id="ProtNLM"/>
    </source>
</evidence>
<dbReference type="Proteomes" id="UP000778523">
    <property type="component" value="Unassembled WGS sequence"/>
</dbReference>